<name>A0ABP0MKX1_9DINO</name>
<organism evidence="1 2">
    <name type="scientific">Durusdinium trenchii</name>
    <dbReference type="NCBI Taxonomy" id="1381693"/>
    <lineage>
        <taxon>Eukaryota</taxon>
        <taxon>Sar</taxon>
        <taxon>Alveolata</taxon>
        <taxon>Dinophyceae</taxon>
        <taxon>Suessiales</taxon>
        <taxon>Symbiodiniaceae</taxon>
        <taxon>Durusdinium</taxon>
    </lineage>
</organism>
<keyword evidence="1" id="KW-0031">Aminopeptidase</keyword>
<evidence type="ECO:0000313" key="1">
    <source>
        <dbReference type="EMBL" id="CAK9052125.1"/>
    </source>
</evidence>
<dbReference type="InterPro" id="IPR005945">
    <property type="entry name" value="Pro_imino_pep"/>
</dbReference>
<dbReference type="Proteomes" id="UP001642464">
    <property type="component" value="Unassembled WGS sequence"/>
</dbReference>
<dbReference type="InterPro" id="IPR000073">
    <property type="entry name" value="AB_hydrolase_1"/>
</dbReference>
<dbReference type="PANTHER" id="PTHR43798:SF33">
    <property type="entry name" value="HYDROLASE, PUTATIVE (AFU_ORTHOLOGUE AFUA_2G14860)-RELATED"/>
    <property type="match status" value="1"/>
</dbReference>
<keyword evidence="1" id="KW-0378">Hydrolase</keyword>
<gene>
    <name evidence="1" type="ORF">SCF082_LOCUS28544</name>
</gene>
<comment type="caution">
    <text evidence="1">The sequence shown here is derived from an EMBL/GenBank/DDBJ whole genome shotgun (WGS) entry which is preliminary data.</text>
</comment>
<dbReference type="SUPFAM" id="SSF53474">
    <property type="entry name" value="alpha/beta-Hydrolases"/>
    <property type="match status" value="1"/>
</dbReference>
<dbReference type="Pfam" id="PF00561">
    <property type="entry name" value="Abhydrolase_1"/>
    <property type="match status" value="1"/>
</dbReference>
<keyword evidence="2" id="KW-1185">Reference proteome</keyword>
<dbReference type="NCBIfam" id="TIGR01250">
    <property type="entry name" value="pro_imino_pep_2"/>
    <property type="match status" value="1"/>
</dbReference>
<accession>A0ABP0MKX1</accession>
<dbReference type="InterPro" id="IPR050266">
    <property type="entry name" value="AB_hydrolase_sf"/>
</dbReference>
<evidence type="ECO:0000313" key="2">
    <source>
        <dbReference type="Proteomes" id="UP001642464"/>
    </source>
</evidence>
<proteinExistence type="predicted"/>
<dbReference type="PRINTS" id="PR00793">
    <property type="entry name" value="PROAMNOPTASE"/>
</dbReference>
<keyword evidence="1" id="KW-0645">Protease</keyword>
<dbReference type="InterPro" id="IPR029058">
    <property type="entry name" value="AB_hydrolase_fold"/>
</dbReference>
<reference evidence="1 2" key="1">
    <citation type="submission" date="2024-02" db="EMBL/GenBank/DDBJ databases">
        <authorList>
            <person name="Chen Y."/>
            <person name="Shah S."/>
            <person name="Dougan E. K."/>
            <person name="Thang M."/>
            <person name="Chan C."/>
        </authorList>
    </citation>
    <scope>NUCLEOTIDE SEQUENCE [LARGE SCALE GENOMIC DNA]</scope>
</reference>
<dbReference type="Gene3D" id="3.40.50.1820">
    <property type="entry name" value="alpha/beta hydrolase"/>
    <property type="match status" value="1"/>
</dbReference>
<sequence length="402" mass="45069">MRKILCFCFGLVWGGTFWTCDELVSKPCELTVQKGQIVIKSIPVTYWRYRARSSPAHLSPLVALHGGPSWPHNYLLPLKHLACRGLSEVIFYDQAGCGESALPPNRSLSEFPHLLETSYYSQIELPKLLSHWNLDRYHLLGHSWGTILAQLFALNASPESLKGLQSMMLAGPLSDSQSYIRAQWDQHEGNLGSLPPFVQGRVHQLERDHAYDSPEYQAINAVLTTFFTLRTAPAPDCFVYSNVGLNRDIYVGMQGASEFTMHGVLGDFNVTAQLHQIKVPVLLSSGRFDTMRPSVVRAMQQQLPNSEWKMFPHSGHVSMIDDADEHLRVVADFLRRVHTAHVMGIHFVPKDWDQLNQLPEPVGLSATSTAFPAFTAIFALILGVFLGRGTRGKSQEAYTRLE</sequence>
<dbReference type="InterPro" id="IPR002410">
    <property type="entry name" value="Peptidase_S33"/>
</dbReference>
<dbReference type="PANTHER" id="PTHR43798">
    <property type="entry name" value="MONOACYLGLYCEROL LIPASE"/>
    <property type="match status" value="1"/>
</dbReference>
<protein>
    <submittedName>
        <fullName evidence="1">Proline iminopeptidase (PIP) (Prolyl aminopeptidase) (PAP)</fullName>
    </submittedName>
</protein>
<dbReference type="EMBL" id="CAXAMM010022492">
    <property type="protein sequence ID" value="CAK9052125.1"/>
    <property type="molecule type" value="Genomic_DNA"/>
</dbReference>
<dbReference type="GO" id="GO:0004177">
    <property type="term" value="F:aminopeptidase activity"/>
    <property type="evidence" value="ECO:0007669"/>
    <property type="project" value="UniProtKB-KW"/>
</dbReference>